<keyword evidence="3 8" id="KW-0812">Transmembrane</keyword>
<evidence type="ECO:0000256" key="7">
    <source>
        <dbReference type="SAM" id="MobiDB-lite"/>
    </source>
</evidence>
<keyword evidence="5 8" id="KW-0472">Membrane</keyword>
<feature type="transmembrane region" description="Helical" evidence="8">
    <location>
        <begin position="601"/>
        <end position="618"/>
    </location>
</feature>
<dbReference type="InterPro" id="IPR049452">
    <property type="entry name" value="Anoctamin_TM"/>
</dbReference>
<dbReference type="Pfam" id="PF16178">
    <property type="entry name" value="Anoct_dimer"/>
    <property type="match status" value="1"/>
</dbReference>
<evidence type="ECO:0000256" key="2">
    <source>
        <dbReference type="ARBA" id="ARBA00022475"/>
    </source>
</evidence>
<evidence type="ECO:0000313" key="11">
    <source>
        <dbReference type="EMBL" id="TPX58810.1"/>
    </source>
</evidence>
<dbReference type="PANTHER" id="PTHR12308:SF73">
    <property type="entry name" value="ANOCTAMIN"/>
    <property type="match status" value="1"/>
</dbReference>
<feature type="transmembrane region" description="Helical" evidence="8">
    <location>
        <begin position="993"/>
        <end position="1016"/>
    </location>
</feature>
<accession>A0A507E6U6</accession>
<evidence type="ECO:0000259" key="9">
    <source>
        <dbReference type="Pfam" id="PF04547"/>
    </source>
</evidence>
<dbReference type="InterPro" id="IPR007632">
    <property type="entry name" value="Anoctamin"/>
</dbReference>
<dbReference type="InterPro" id="IPR032394">
    <property type="entry name" value="Anoct_dimer"/>
</dbReference>
<sequence>MPAASGLPEPDVHGATTLRRRPTLHRGPLQAGERLSTPDDELDWNFGVLAREYARTARRERVETGDGKVDEGKGVRNHLDLDTRAFMSERTRLPASPPISSSPPYHNIPWPTATSSSSTSTTASSEPPHIHPSPHALQVLLEVAGPGYDDVVTRTIENERVVLLMYVEDVELFDEIVEWKRENRGAVEDALRCFADCPHADALTRIIFKPKSTEWDAILKYTVDSEHPHRSTRAYHPYHSRHHRKSTPPHPHPHPIKASTRESYEAITRGLYTRQMLLANLFIEIEVDPESDDHEERYVKIMAPFDALCKEAEKLKLRMALKPAGKPCKPPAPASPHLEIPVAPPLDCPTTPPLPPPVSSTEPWSTTETVSKLLAYMFTTQPCPPSHNTTPFRRSRLTNFLNGDPAATSIPHVFWNFFNPARRSELVYSTMLHHTLDPSSISTTVARSKAYHVRSQTTIRDLLEADVYTDWYPVHDCDAMKAGFGKGKKGAGKAKCLREQLWRMWCGANGKTLWKGFITGENVDVVREYVGEQIAFYFDWMAFYTIWAVPAALFGLIAFTYGLIKAFRMDVSTDSAAAAAPTSMSPSMMRLAVVFDNGATIAFALGMSFWATLFLEFWKRRQKYLAYIWDVAEYRREEQIRPQWVSVSTIHGSSKTAKPAATTTTTGTSPVWDAHPPERHDPYPYRFLRRALSLGVVGLCLTVLVAIIAGIVAYKAWAKQERFANGVTRWAVSGGVGGVVEIVQVLVVQRLYYTIAWKINCYDNYKYDSQFEDGFIFKTFLFNFINNYAVFVYIGVVKGMLGTHYVLGRWPEKCNPVNIGGFGGEEGEDEQPTTTPAGHDDGRNVSCMQELSLQMAIIFVGLQFVRSAQKAVWPVSVGLVSPRWFVHRIRILLKRLQRTYDGHNHTDNHTHASYPPKTTKAKIENKQSSHPTTQHTTLNTITIAPPTPAALSSSSPPALPARAPIPQYARDEVLFNYDDEVLCQDYGMTVIQFGYIALFSCAFPLAPCFAILNNVVDIRVDSYKMLFEYRRPWAQRAQSIGLWTSIMKTISSLGAPLNALVIAFSSSTFHAFIVQHFPHNHPVAAKLAFVLIFEHAVLALKQVVTYMVPPTPATVKRALDREVREGRREMKGHDESVERW</sequence>
<dbReference type="GO" id="GO:0032541">
    <property type="term" value="C:cortical endoplasmic reticulum"/>
    <property type="evidence" value="ECO:0007669"/>
    <property type="project" value="TreeGrafter"/>
</dbReference>
<feature type="transmembrane region" description="Helical" evidence="8">
    <location>
        <begin position="1083"/>
        <end position="1100"/>
    </location>
</feature>
<keyword evidence="12" id="KW-1185">Reference proteome</keyword>
<comment type="subcellular location">
    <subcellularLocation>
        <location evidence="1">Cell membrane</location>
        <topology evidence="1">Multi-pass membrane protein</topology>
    </subcellularLocation>
</comment>
<dbReference type="PANTHER" id="PTHR12308">
    <property type="entry name" value="ANOCTAMIN"/>
    <property type="match status" value="1"/>
</dbReference>
<evidence type="ECO:0000256" key="5">
    <source>
        <dbReference type="ARBA" id="ARBA00023136"/>
    </source>
</evidence>
<organism evidence="11 12">
    <name type="scientific">Powellomyces hirtus</name>
    <dbReference type="NCBI Taxonomy" id="109895"/>
    <lineage>
        <taxon>Eukaryota</taxon>
        <taxon>Fungi</taxon>
        <taxon>Fungi incertae sedis</taxon>
        <taxon>Chytridiomycota</taxon>
        <taxon>Chytridiomycota incertae sedis</taxon>
        <taxon>Chytridiomycetes</taxon>
        <taxon>Spizellomycetales</taxon>
        <taxon>Powellomycetaceae</taxon>
        <taxon>Powellomyces</taxon>
    </lineage>
</organism>
<dbReference type="GO" id="GO:0005254">
    <property type="term" value="F:chloride channel activity"/>
    <property type="evidence" value="ECO:0007669"/>
    <property type="project" value="TreeGrafter"/>
</dbReference>
<protein>
    <submittedName>
        <fullName evidence="11">Uncharacterized protein</fullName>
    </submittedName>
</protein>
<feature type="transmembrane region" description="Helical" evidence="8">
    <location>
        <begin position="1057"/>
        <end position="1077"/>
    </location>
</feature>
<evidence type="ECO:0000313" key="12">
    <source>
        <dbReference type="Proteomes" id="UP000318582"/>
    </source>
</evidence>
<dbReference type="AlphaFoldDB" id="A0A507E6U6"/>
<feature type="transmembrane region" description="Helical" evidence="8">
    <location>
        <begin position="540"/>
        <end position="564"/>
    </location>
</feature>
<feature type="region of interest" description="Disordered" evidence="7">
    <location>
        <begin position="903"/>
        <end position="934"/>
    </location>
</feature>
<feature type="compositionally biased region" description="Low complexity" evidence="7">
    <location>
        <begin position="112"/>
        <end position="127"/>
    </location>
</feature>
<feature type="domain" description="Anoctamin transmembrane" evidence="9">
    <location>
        <begin position="526"/>
        <end position="1122"/>
    </location>
</feature>
<reference evidence="11 12" key="1">
    <citation type="journal article" date="2019" name="Sci. Rep.">
        <title>Comparative genomics of chytrid fungi reveal insights into the obligate biotrophic and pathogenic lifestyle of Synchytrium endobioticum.</title>
        <authorList>
            <person name="van de Vossenberg B.T.L.H."/>
            <person name="Warris S."/>
            <person name="Nguyen H.D.T."/>
            <person name="van Gent-Pelzer M.P.E."/>
            <person name="Joly D.L."/>
            <person name="van de Geest H.C."/>
            <person name="Bonants P.J.M."/>
            <person name="Smith D.S."/>
            <person name="Levesque C.A."/>
            <person name="van der Lee T.A.J."/>
        </authorList>
    </citation>
    <scope>NUCLEOTIDE SEQUENCE [LARGE SCALE GENOMIC DNA]</scope>
    <source>
        <strain evidence="11 12">CBS 809.83</strain>
    </source>
</reference>
<feature type="region of interest" description="Disordered" evidence="7">
    <location>
        <begin position="92"/>
        <end position="133"/>
    </location>
</feature>
<dbReference type="GO" id="GO:0005886">
    <property type="term" value="C:plasma membrane"/>
    <property type="evidence" value="ECO:0007669"/>
    <property type="project" value="UniProtKB-SubCell"/>
</dbReference>
<keyword evidence="6" id="KW-0325">Glycoprotein</keyword>
<evidence type="ECO:0000259" key="10">
    <source>
        <dbReference type="Pfam" id="PF16178"/>
    </source>
</evidence>
<feature type="region of interest" description="Disordered" evidence="7">
    <location>
        <begin position="821"/>
        <end position="842"/>
    </location>
</feature>
<name>A0A507E6U6_9FUNG</name>
<evidence type="ECO:0000256" key="3">
    <source>
        <dbReference type="ARBA" id="ARBA00022692"/>
    </source>
</evidence>
<evidence type="ECO:0000256" key="4">
    <source>
        <dbReference type="ARBA" id="ARBA00022989"/>
    </source>
</evidence>
<keyword evidence="2" id="KW-1003">Cell membrane</keyword>
<dbReference type="EMBL" id="QEAQ01000032">
    <property type="protein sequence ID" value="TPX58810.1"/>
    <property type="molecule type" value="Genomic_DNA"/>
</dbReference>
<dbReference type="GO" id="GO:0046983">
    <property type="term" value="F:protein dimerization activity"/>
    <property type="evidence" value="ECO:0007669"/>
    <property type="project" value="InterPro"/>
</dbReference>
<feature type="compositionally biased region" description="Basic residues" evidence="7">
    <location>
        <begin position="230"/>
        <end position="255"/>
    </location>
</feature>
<gene>
    <name evidence="11" type="ORF">PhCBS80983_g02885</name>
</gene>
<evidence type="ECO:0000256" key="8">
    <source>
        <dbReference type="SAM" id="Phobius"/>
    </source>
</evidence>
<feature type="region of interest" description="Disordered" evidence="7">
    <location>
        <begin position="230"/>
        <end position="258"/>
    </location>
</feature>
<keyword evidence="4 8" id="KW-1133">Transmembrane helix</keyword>
<dbReference type="Pfam" id="PF04547">
    <property type="entry name" value="Anoctamin"/>
    <property type="match status" value="1"/>
</dbReference>
<evidence type="ECO:0000256" key="1">
    <source>
        <dbReference type="ARBA" id="ARBA00004651"/>
    </source>
</evidence>
<comment type="caution">
    <text evidence="11">The sequence shown here is derived from an EMBL/GenBank/DDBJ whole genome shotgun (WGS) entry which is preliminary data.</text>
</comment>
<evidence type="ECO:0000256" key="6">
    <source>
        <dbReference type="ARBA" id="ARBA00023180"/>
    </source>
</evidence>
<feature type="domain" description="Anoctamin dimerisation" evidence="10">
    <location>
        <begin position="257"/>
        <end position="506"/>
    </location>
</feature>
<feature type="transmembrane region" description="Helical" evidence="8">
    <location>
        <begin position="691"/>
        <end position="714"/>
    </location>
</feature>
<dbReference type="Proteomes" id="UP000318582">
    <property type="component" value="Unassembled WGS sequence"/>
</dbReference>
<feature type="region of interest" description="Disordered" evidence="7">
    <location>
        <begin position="1"/>
        <end position="41"/>
    </location>
</feature>
<proteinExistence type="predicted"/>